<protein>
    <submittedName>
        <fullName evidence="4">TNT domain-containing protein</fullName>
    </submittedName>
</protein>
<organism evidence="4 5">
    <name type="scientific">Actinacidiphila epipremni</name>
    <dbReference type="NCBI Taxonomy" id="2053013"/>
    <lineage>
        <taxon>Bacteria</taxon>
        <taxon>Bacillati</taxon>
        <taxon>Actinomycetota</taxon>
        <taxon>Actinomycetes</taxon>
        <taxon>Kitasatosporales</taxon>
        <taxon>Streptomycetaceae</taxon>
        <taxon>Actinacidiphila</taxon>
    </lineage>
</organism>
<dbReference type="PANTHER" id="PTHR42059">
    <property type="entry name" value="TNT DOMAIN-CONTAINING PROTEIN"/>
    <property type="match status" value="1"/>
</dbReference>
<sequence length="234" mass="25444">MRAGLRHYVWSAIASLLLVGFGPATAHAADSPTTTSQAAARPGASCPVEGRDRSTSTAPNPPLEPYFLADWRLGPRDLPQQGGIGAMLRGYHRAGRTSPYWFLGCYWQTDPQTGTSGWWYPEKNGFVLDRDGNPVEKPLTLQVGRLVDLFGSGRGNFLAPAGTPYAKRAIPPSNLDEYTTAYPSSYHLYRVTAPITVEAGPIRPWFGQPGLGEQYMTSEPIPQLVSEHSLAALN</sequence>
<gene>
    <name evidence="4" type="ORF">HCN08_08075</name>
</gene>
<evidence type="ECO:0000259" key="3">
    <source>
        <dbReference type="Pfam" id="PF14021"/>
    </source>
</evidence>
<feature type="chain" id="PRO_5045578712" evidence="2">
    <location>
        <begin position="29"/>
        <end position="234"/>
    </location>
</feature>
<dbReference type="PANTHER" id="PTHR42059:SF1">
    <property type="entry name" value="TNT DOMAIN-CONTAINING PROTEIN"/>
    <property type="match status" value="1"/>
</dbReference>
<dbReference type="Proteomes" id="UP000734511">
    <property type="component" value="Unassembled WGS sequence"/>
</dbReference>
<keyword evidence="5" id="KW-1185">Reference proteome</keyword>
<dbReference type="EMBL" id="JAATEJ010000004">
    <property type="protein sequence ID" value="NJP43358.1"/>
    <property type="molecule type" value="Genomic_DNA"/>
</dbReference>
<proteinExistence type="predicted"/>
<accession>A0ABX0ZP43</accession>
<evidence type="ECO:0000313" key="5">
    <source>
        <dbReference type="Proteomes" id="UP000734511"/>
    </source>
</evidence>
<evidence type="ECO:0000256" key="1">
    <source>
        <dbReference type="SAM" id="MobiDB-lite"/>
    </source>
</evidence>
<feature type="signal peptide" evidence="2">
    <location>
        <begin position="1"/>
        <end position="28"/>
    </location>
</feature>
<feature type="region of interest" description="Disordered" evidence="1">
    <location>
        <begin position="28"/>
        <end position="63"/>
    </location>
</feature>
<comment type="caution">
    <text evidence="4">The sequence shown here is derived from an EMBL/GenBank/DDBJ whole genome shotgun (WGS) entry which is preliminary data.</text>
</comment>
<dbReference type="RefSeq" id="WP_167982219.1">
    <property type="nucleotide sequence ID" value="NZ_JAATEJ010000004.1"/>
</dbReference>
<dbReference type="InterPro" id="IPR025331">
    <property type="entry name" value="TNT"/>
</dbReference>
<name>A0ABX0ZP43_9ACTN</name>
<dbReference type="InterPro" id="IPR053024">
    <property type="entry name" value="Fungal_surface_NADase"/>
</dbReference>
<evidence type="ECO:0000313" key="4">
    <source>
        <dbReference type="EMBL" id="NJP43358.1"/>
    </source>
</evidence>
<feature type="domain" description="TNT" evidence="3">
    <location>
        <begin position="140"/>
        <end position="231"/>
    </location>
</feature>
<dbReference type="Pfam" id="PF14021">
    <property type="entry name" value="TNT"/>
    <property type="match status" value="1"/>
</dbReference>
<evidence type="ECO:0000256" key="2">
    <source>
        <dbReference type="SAM" id="SignalP"/>
    </source>
</evidence>
<reference evidence="4 5" key="1">
    <citation type="submission" date="2020-03" db="EMBL/GenBank/DDBJ databases">
        <title>WGS of actinomycetes isolated from Thailand.</title>
        <authorList>
            <person name="Thawai C."/>
        </authorList>
    </citation>
    <scope>NUCLEOTIDE SEQUENCE [LARGE SCALE GENOMIC DNA]</scope>
    <source>
        <strain evidence="4 5">PRB2-1</strain>
    </source>
</reference>
<keyword evidence="2" id="KW-0732">Signal</keyword>